<feature type="compositionally biased region" description="Low complexity" evidence="3">
    <location>
        <begin position="46"/>
        <end position="96"/>
    </location>
</feature>
<reference evidence="5 6" key="1">
    <citation type="submission" date="2016-11" db="EMBL/GenBank/DDBJ databases">
        <authorList>
            <person name="Jaros S."/>
            <person name="Januszkiewicz K."/>
            <person name="Wedrychowicz H."/>
        </authorList>
    </citation>
    <scope>NUCLEOTIDE SEQUENCE [LARGE SCALE GENOMIC DNA]</scope>
    <source>
        <strain evidence="5 6">DSM 45627</strain>
    </source>
</reference>
<keyword evidence="4" id="KW-0812">Transmembrane</keyword>
<evidence type="ECO:0000256" key="1">
    <source>
        <dbReference type="ARBA" id="ARBA00004370"/>
    </source>
</evidence>
<accession>A0A1M5ETK9</accession>
<feature type="transmembrane region" description="Helical" evidence="4">
    <location>
        <begin position="123"/>
        <end position="146"/>
    </location>
</feature>
<dbReference type="AlphaFoldDB" id="A0A1M5ETK9"/>
<feature type="compositionally biased region" description="Basic and acidic residues" evidence="3">
    <location>
        <begin position="102"/>
        <end position="111"/>
    </location>
</feature>
<evidence type="ECO:0000313" key="5">
    <source>
        <dbReference type="EMBL" id="SHF82466.1"/>
    </source>
</evidence>
<dbReference type="OrthoDB" id="3472661at2"/>
<proteinExistence type="predicted"/>
<name>A0A1M5ETK9_9ACTN</name>
<keyword evidence="4" id="KW-1133">Transmembrane helix</keyword>
<organism evidence="5 6">
    <name type="scientific">Jatrophihabitans endophyticus</name>
    <dbReference type="NCBI Taxonomy" id="1206085"/>
    <lineage>
        <taxon>Bacteria</taxon>
        <taxon>Bacillati</taxon>
        <taxon>Actinomycetota</taxon>
        <taxon>Actinomycetes</taxon>
        <taxon>Jatrophihabitantales</taxon>
        <taxon>Jatrophihabitantaceae</taxon>
        <taxon>Jatrophihabitans</taxon>
    </lineage>
</organism>
<dbReference type="STRING" id="1206085.SAMN05443575_0997"/>
<evidence type="ECO:0000256" key="4">
    <source>
        <dbReference type="SAM" id="Phobius"/>
    </source>
</evidence>
<protein>
    <recommendedName>
        <fullName evidence="7">Mce-associated membrane protein</fullName>
    </recommendedName>
</protein>
<dbReference type="PANTHER" id="PTHR37042">
    <property type="entry name" value="OUTER MEMBRANE PROTEIN RV1973"/>
    <property type="match status" value="1"/>
</dbReference>
<gene>
    <name evidence="5" type="ORF">SAMN05443575_0997</name>
</gene>
<evidence type="ECO:0000313" key="6">
    <source>
        <dbReference type="Proteomes" id="UP000186132"/>
    </source>
</evidence>
<feature type="region of interest" description="Disordered" evidence="3">
    <location>
        <begin position="1"/>
        <end position="119"/>
    </location>
</feature>
<keyword evidence="6" id="KW-1185">Reference proteome</keyword>
<dbReference type="GO" id="GO:0016020">
    <property type="term" value="C:membrane"/>
    <property type="evidence" value="ECO:0007669"/>
    <property type="project" value="UniProtKB-SubCell"/>
</dbReference>
<dbReference type="PANTHER" id="PTHR37042:SF4">
    <property type="entry name" value="OUTER MEMBRANE PROTEIN RV1973"/>
    <property type="match status" value="1"/>
</dbReference>
<evidence type="ECO:0008006" key="7">
    <source>
        <dbReference type="Google" id="ProtNLM"/>
    </source>
</evidence>
<dbReference type="RefSeq" id="WP_084180691.1">
    <property type="nucleotide sequence ID" value="NZ_FQVU01000001.1"/>
</dbReference>
<evidence type="ECO:0000256" key="2">
    <source>
        <dbReference type="ARBA" id="ARBA00023136"/>
    </source>
</evidence>
<evidence type="ECO:0000256" key="3">
    <source>
        <dbReference type="SAM" id="MobiDB-lite"/>
    </source>
</evidence>
<comment type="subcellular location">
    <subcellularLocation>
        <location evidence="1">Membrane</location>
    </subcellularLocation>
</comment>
<dbReference type="EMBL" id="FQVU01000001">
    <property type="protein sequence ID" value="SHF82466.1"/>
    <property type="molecule type" value="Genomic_DNA"/>
</dbReference>
<dbReference type="Proteomes" id="UP000186132">
    <property type="component" value="Unassembled WGS sequence"/>
</dbReference>
<sequence>MPTTRSTADEDSETMTPPDDTRVGIAASTARLLRAHRATPDDTSDDATAAATDTPTTDTPTTDTATTDTVEPGSTATSPAVATDTATADTDTDPPVLASGADRPERGDRAPARARRLRRPSRATAACAALLATALVFAVVAAVVWWRAGHDADRTTAHARDEVAVDARLAIATVNTADYRHPDVALRNWLAVSAGALHSQFTDSRKSATTLLAQAKMVTSATVLAAAVTKLDPGRGTATVIASVNVKRTPVSGKATTTRNRFRAELRRVGDGYKLADLALVEVQPQ</sequence>
<keyword evidence="2 4" id="KW-0472">Membrane</keyword>